<dbReference type="InterPro" id="IPR000192">
    <property type="entry name" value="Aminotrans_V_dom"/>
</dbReference>
<dbReference type="InterPro" id="IPR015421">
    <property type="entry name" value="PyrdxlP-dep_Trfase_major"/>
</dbReference>
<proteinExistence type="predicted"/>
<dbReference type="InterPro" id="IPR015424">
    <property type="entry name" value="PyrdxlP-dep_Trfase"/>
</dbReference>
<comment type="caution">
    <text evidence="3">The sequence shown here is derived from an EMBL/GenBank/DDBJ whole genome shotgun (WGS) entry which is preliminary data.</text>
</comment>
<evidence type="ECO:0000259" key="2">
    <source>
        <dbReference type="Pfam" id="PF00266"/>
    </source>
</evidence>
<evidence type="ECO:0000313" key="4">
    <source>
        <dbReference type="Proteomes" id="UP000184233"/>
    </source>
</evidence>
<dbReference type="PANTHER" id="PTHR43092">
    <property type="entry name" value="L-CYSTEINE DESULFHYDRASE"/>
    <property type="match status" value="1"/>
</dbReference>
<dbReference type="Gene3D" id="3.40.640.10">
    <property type="entry name" value="Type I PLP-dependent aspartate aminotransferase-like (Major domain)"/>
    <property type="match status" value="1"/>
</dbReference>
<accession>A0A1M3L5R1</accession>
<dbReference type="EMBL" id="MKVH01000003">
    <property type="protein sequence ID" value="OJX60886.1"/>
    <property type="molecule type" value="Genomic_DNA"/>
</dbReference>
<sequence>MLSKEDFLLDPSTIFLNHGSFGALPRALFEEQQRWLERMDRQPVLFFRDAPELLRQARIALGDYLGADADDLVYVVNSTFGVNVVAQATRGMLKEGDEILMTDHEYGACDRAWRYYHRDTGVNIVRASIPMPVPPYGDLADIIWAGVTERTKVLFISHITAPSAILLPVKELCRRARERGILTIVDGSHIPGHMPLDLEDIGADIYTANCHKWMCTPIGSAFLWIRRDVQDRIGPLVVSWGWQAERPGISRFIDEHEYLGTRDLTAFLTVPAAIRWMQSQQWPTVLAISRSLREEGMRLLCAIPGIRPMLTDADDDVLLMGAVILPDHVDPVAMQIHLYDHDRIEVVIHYWLGVPILRFSVHAHTSASDIEALAAAVRRYVA</sequence>
<evidence type="ECO:0000256" key="1">
    <source>
        <dbReference type="ARBA" id="ARBA00022898"/>
    </source>
</evidence>
<dbReference type="STRING" id="1895771.BGO89_04800"/>
<name>A0A1M3L5R1_9BACT</name>
<organism evidence="3 4">
    <name type="scientific">Candidatus Kapaibacterium thiocyanatum</name>
    <dbReference type="NCBI Taxonomy" id="1895771"/>
    <lineage>
        <taxon>Bacteria</taxon>
        <taxon>Pseudomonadati</taxon>
        <taxon>Candidatus Kapaibacteriota</taxon>
        <taxon>Candidatus Kapaibacteriia</taxon>
        <taxon>Candidatus Kapaibacteriales</taxon>
        <taxon>Candidatus Kapaibacteriaceae</taxon>
        <taxon>Candidatus Kapaibacterium</taxon>
    </lineage>
</organism>
<protein>
    <recommendedName>
        <fullName evidence="2">Aminotransferase class V domain-containing protein</fullName>
    </recommendedName>
</protein>
<reference evidence="3 4" key="1">
    <citation type="submission" date="2016-09" db="EMBL/GenBank/DDBJ databases">
        <title>Genome-resolved meta-omics ties microbial dynamics to process performance in biotechnology for thiocyanate degradation.</title>
        <authorList>
            <person name="Kantor R.S."/>
            <person name="Huddy R.J."/>
            <person name="Iyer R."/>
            <person name="Thomas B.C."/>
            <person name="Brown C.T."/>
            <person name="Anantharaman K."/>
            <person name="Tringe S."/>
            <person name="Hettich R.L."/>
            <person name="Harrison S.T."/>
            <person name="Banfield J.F."/>
        </authorList>
    </citation>
    <scope>NUCLEOTIDE SEQUENCE [LARGE SCALE GENOMIC DNA]</scope>
    <source>
        <strain evidence="3">59-99</strain>
    </source>
</reference>
<dbReference type="AlphaFoldDB" id="A0A1M3L5R1"/>
<evidence type="ECO:0000313" key="3">
    <source>
        <dbReference type="EMBL" id="OJX60886.1"/>
    </source>
</evidence>
<dbReference type="SUPFAM" id="SSF53383">
    <property type="entry name" value="PLP-dependent transferases"/>
    <property type="match status" value="1"/>
</dbReference>
<dbReference type="InterPro" id="IPR015422">
    <property type="entry name" value="PyrdxlP-dep_Trfase_small"/>
</dbReference>
<feature type="domain" description="Aminotransferase class V" evidence="2">
    <location>
        <begin position="49"/>
        <end position="315"/>
    </location>
</feature>
<dbReference type="Proteomes" id="UP000184233">
    <property type="component" value="Unassembled WGS sequence"/>
</dbReference>
<dbReference type="PANTHER" id="PTHR43092:SF2">
    <property type="entry name" value="HERCYNYLCYSTEINE SULFOXIDE LYASE"/>
    <property type="match status" value="1"/>
</dbReference>
<dbReference type="Gene3D" id="3.90.1150.10">
    <property type="entry name" value="Aspartate Aminotransferase, domain 1"/>
    <property type="match status" value="1"/>
</dbReference>
<dbReference type="Pfam" id="PF00266">
    <property type="entry name" value="Aminotran_5"/>
    <property type="match status" value="1"/>
</dbReference>
<keyword evidence="1" id="KW-0663">Pyridoxal phosphate</keyword>
<gene>
    <name evidence="3" type="ORF">BGO89_04800</name>
</gene>